<comment type="similarity">
    <text evidence="1">Belongs to the 3-oxoacid CoA-transferase subunit B family.</text>
</comment>
<dbReference type="SUPFAM" id="SSF100950">
    <property type="entry name" value="NagB/RpiA/CoA transferase-like"/>
    <property type="match status" value="1"/>
</dbReference>
<evidence type="ECO:0000313" key="3">
    <source>
        <dbReference type="Proteomes" id="UP000199494"/>
    </source>
</evidence>
<dbReference type="Pfam" id="PF01144">
    <property type="entry name" value="CoA_trans"/>
    <property type="match status" value="1"/>
</dbReference>
<dbReference type="OrthoDB" id="9813111at2"/>
<evidence type="ECO:0000313" key="2">
    <source>
        <dbReference type="EMBL" id="SDD03629.1"/>
    </source>
</evidence>
<protein>
    <submittedName>
        <fullName evidence="2">Acyl CoA:acetate/3-ketoacid CoA transferase, beta subunit</fullName>
    </submittedName>
</protein>
<dbReference type="SMART" id="SM00882">
    <property type="entry name" value="CoA_trans"/>
    <property type="match status" value="1"/>
</dbReference>
<keyword evidence="3" id="KW-1185">Reference proteome</keyword>
<dbReference type="PANTHER" id="PTHR43293">
    <property type="entry name" value="ACETATE COA-TRANSFERASE YDIF"/>
    <property type="match status" value="1"/>
</dbReference>
<dbReference type="RefSeq" id="WP_091804731.1">
    <property type="nucleotide sequence ID" value="NZ_CP016353.1"/>
</dbReference>
<keyword evidence="2" id="KW-0808">Transferase</keyword>
<dbReference type="EMBL" id="FMZE01000005">
    <property type="protein sequence ID" value="SDD03629.1"/>
    <property type="molecule type" value="Genomic_DNA"/>
</dbReference>
<dbReference type="InterPro" id="IPR037171">
    <property type="entry name" value="NagB/RpiA_transferase-like"/>
</dbReference>
<dbReference type="InterPro" id="IPR004165">
    <property type="entry name" value="CoA_trans_fam_I"/>
</dbReference>
<organism evidence="2 3">
    <name type="scientific">Prauserella marina</name>
    <dbReference type="NCBI Taxonomy" id="530584"/>
    <lineage>
        <taxon>Bacteria</taxon>
        <taxon>Bacillati</taxon>
        <taxon>Actinomycetota</taxon>
        <taxon>Actinomycetes</taxon>
        <taxon>Pseudonocardiales</taxon>
        <taxon>Pseudonocardiaceae</taxon>
        <taxon>Prauserella</taxon>
    </lineage>
</organism>
<reference evidence="2 3" key="1">
    <citation type="submission" date="2016-10" db="EMBL/GenBank/DDBJ databases">
        <authorList>
            <person name="de Groot N.N."/>
        </authorList>
    </citation>
    <scope>NUCLEOTIDE SEQUENCE [LARGE SCALE GENOMIC DNA]</scope>
    <source>
        <strain evidence="2 3">CGMCC 4.5506</strain>
    </source>
</reference>
<dbReference type="Gene3D" id="3.40.1080.10">
    <property type="entry name" value="Glutaconate Coenzyme A-transferase"/>
    <property type="match status" value="1"/>
</dbReference>
<dbReference type="PANTHER" id="PTHR43293:SF3">
    <property type="entry name" value="CHOLESTEROL RING-CLEAVING HYDROLASE IPDB SUBUNIT"/>
    <property type="match status" value="1"/>
</dbReference>
<dbReference type="Proteomes" id="UP000199494">
    <property type="component" value="Unassembled WGS sequence"/>
</dbReference>
<dbReference type="GO" id="GO:0008410">
    <property type="term" value="F:CoA-transferase activity"/>
    <property type="evidence" value="ECO:0007669"/>
    <property type="project" value="InterPro"/>
</dbReference>
<name>A0A222VQV2_9PSEU</name>
<dbReference type="KEGG" id="pmad:BAY61_16185"/>
<sequence length="267" mass="27938">MTETATPGGAATSAPAAPATRAEVCVVACANAFRGNGEVLASAFGTVPAIGVRLARHTFSPDLLLSDGEANLLRGTWPVGGPATGEIEAWAPFRTVFDLVWHGKRHVMMIPSQVDGHGNTNISAIGDYRRPKVQLLGVRGAPGNTVSHPTSYWVPKHSKRVFVSEVDMVGGVGTDRAAQAGPAARRFHDLRRIVTNLAVLDFADDGTVRLASVHPGVSVDEVVEATGFVLSGTDGAVVTTPLPSADELALIRDVLDPGNLRDKEVPG</sequence>
<dbReference type="STRING" id="530584.SAMN05421630_105285"/>
<accession>A0A222VQV2</accession>
<evidence type="ECO:0000256" key="1">
    <source>
        <dbReference type="ARBA" id="ARBA00007047"/>
    </source>
</evidence>
<gene>
    <name evidence="2" type="ORF">SAMN05421630_105285</name>
</gene>
<proteinExistence type="inferred from homology"/>
<dbReference type="AlphaFoldDB" id="A0A222VQV2"/>